<organism evidence="9 10">
    <name type="scientific">Actinomadura madurae</name>
    <dbReference type="NCBI Taxonomy" id="1993"/>
    <lineage>
        <taxon>Bacteria</taxon>
        <taxon>Bacillati</taxon>
        <taxon>Actinomycetota</taxon>
        <taxon>Actinomycetes</taxon>
        <taxon>Streptosporangiales</taxon>
        <taxon>Thermomonosporaceae</taxon>
        <taxon>Actinomadura</taxon>
    </lineage>
</organism>
<feature type="transmembrane region" description="Helical" evidence="7">
    <location>
        <begin position="18"/>
        <end position="39"/>
    </location>
</feature>
<feature type="transmembrane region" description="Helical" evidence="7">
    <location>
        <begin position="334"/>
        <end position="354"/>
    </location>
</feature>
<feature type="transmembrane region" description="Helical" evidence="7">
    <location>
        <begin position="87"/>
        <end position="106"/>
    </location>
</feature>
<feature type="transmembrane region" description="Helical" evidence="7">
    <location>
        <begin position="366"/>
        <end position="389"/>
    </location>
</feature>
<dbReference type="GO" id="GO:0022857">
    <property type="term" value="F:transmembrane transporter activity"/>
    <property type="evidence" value="ECO:0007669"/>
    <property type="project" value="InterPro"/>
</dbReference>
<dbReference type="Proteomes" id="UP000183413">
    <property type="component" value="Unassembled WGS sequence"/>
</dbReference>
<dbReference type="InParanoid" id="A0A1I5YLG7"/>
<dbReference type="AlphaFoldDB" id="A0A1I5YLG7"/>
<keyword evidence="4 7" id="KW-0812">Transmembrane</keyword>
<feature type="transmembrane region" description="Helical" evidence="7">
    <location>
        <begin position="59"/>
        <end position="78"/>
    </location>
</feature>
<dbReference type="FunCoup" id="A0A1I5YLG7">
    <property type="interactions" value="37"/>
</dbReference>
<comment type="subcellular location">
    <subcellularLocation>
        <location evidence="1">Cell membrane</location>
        <topology evidence="1">Multi-pass membrane protein</topology>
    </subcellularLocation>
</comment>
<dbReference type="InterPro" id="IPR036259">
    <property type="entry name" value="MFS_trans_sf"/>
</dbReference>
<keyword evidence="5 7" id="KW-1133">Transmembrane helix</keyword>
<dbReference type="InterPro" id="IPR020846">
    <property type="entry name" value="MFS_dom"/>
</dbReference>
<dbReference type="SUPFAM" id="SSF103473">
    <property type="entry name" value="MFS general substrate transporter"/>
    <property type="match status" value="1"/>
</dbReference>
<sequence length="488" mass="49441">MTTLTSAPAPSQKLDRGLVTIGLVVVLGAIMSVIDATAVNVATRTLAEDFGASITSVQWVLTGYMLGLAAVIPVTGWATERFGARRVWISALALFLLGSALAGLAWSMPALIAFRVLQGIGGGMIIPVAQTILAQAAGPSRMGRMMGFIGLPMLLGSVAGPIVGGLIISTAGWRWIFLVNLPLGAAAIAAALRLLPASPRRPARLDVRGLILLCGGVTAFVYGTTEAGRPGALDALRTWTILGAAAALVVLYVLHARGRSALIDIALFRERGFAAAAATNVVVAVALFGVLVLLPLYWQVVRGHGPLATGLLLAPQALGAAVAMPLAGRVTDRLGAGLVVPAGIVLGLVGTAAYTRIHADTSPVLLAAALFVIGLGLGATIMPSMAAAYQALPPAMIPRATSAINTLQRMGASVGTTALAVILQHEITAQAPATAGAALAPLPDAARTAVAPLLATAFGHAFWVALAIGALAVVPALLLPRRAAPTSG</sequence>
<dbReference type="eggNOG" id="COG0477">
    <property type="taxonomic scope" value="Bacteria"/>
</dbReference>
<feature type="transmembrane region" description="Helical" evidence="7">
    <location>
        <begin position="207"/>
        <end position="224"/>
    </location>
</feature>
<keyword evidence="6 7" id="KW-0472">Membrane</keyword>
<dbReference type="Gene3D" id="1.20.1250.20">
    <property type="entry name" value="MFS general substrate transporter like domains"/>
    <property type="match status" value="1"/>
</dbReference>
<dbReference type="Pfam" id="PF07690">
    <property type="entry name" value="MFS_1"/>
    <property type="match status" value="1"/>
</dbReference>
<dbReference type="STRING" id="1993.SAMN04489713_13427"/>
<feature type="transmembrane region" description="Helical" evidence="7">
    <location>
        <begin position="175"/>
        <end position="195"/>
    </location>
</feature>
<dbReference type="GO" id="GO:0005886">
    <property type="term" value="C:plasma membrane"/>
    <property type="evidence" value="ECO:0007669"/>
    <property type="project" value="UniProtKB-SubCell"/>
</dbReference>
<dbReference type="PROSITE" id="PS50850">
    <property type="entry name" value="MFS"/>
    <property type="match status" value="1"/>
</dbReference>
<keyword evidence="2" id="KW-0813">Transport</keyword>
<dbReference type="NCBIfam" id="TIGR00711">
    <property type="entry name" value="efflux_EmrB"/>
    <property type="match status" value="1"/>
</dbReference>
<evidence type="ECO:0000256" key="1">
    <source>
        <dbReference type="ARBA" id="ARBA00004651"/>
    </source>
</evidence>
<evidence type="ECO:0000256" key="6">
    <source>
        <dbReference type="ARBA" id="ARBA00023136"/>
    </source>
</evidence>
<feature type="transmembrane region" description="Helical" evidence="7">
    <location>
        <begin position="275"/>
        <end position="298"/>
    </location>
</feature>
<dbReference type="GeneID" id="99654524"/>
<reference evidence="9 10" key="1">
    <citation type="submission" date="2016-10" db="EMBL/GenBank/DDBJ databases">
        <authorList>
            <person name="de Groot N.N."/>
        </authorList>
    </citation>
    <scope>NUCLEOTIDE SEQUENCE [LARGE SCALE GENOMIC DNA]</scope>
    <source>
        <strain evidence="9 10">DSM 43067</strain>
    </source>
</reference>
<evidence type="ECO:0000256" key="3">
    <source>
        <dbReference type="ARBA" id="ARBA00022475"/>
    </source>
</evidence>
<evidence type="ECO:0000313" key="10">
    <source>
        <dbReference type="Proteomes" id="UP000183413"/>
    </source>
</evidence>
<keyword evidence="3" id="KW-1003">Cell membrane</keyword>
<feature type="transmembrane region" description="Helical" evidence="7">
    <location>
        <begin position="145"/>
        <end position="169"/>
    </location>
</feature>
<evidence type="ECO:0000259" key="8">
    <source>
        <dbReference type="PROSITE" id="PS50850"/>
    </source>
</evidence>
<dbReference type="PANTHER" id="PTHR23501:SF1">
    <property type="entry name" value="TRANSPORT PROTEIN HSRA-RELATED"/>
    <property type="match status" value="1"/>
</dbReference>
<evidence type="ECO:0000313" key="9">
    <source>
        <dbReference type="EMBL" id="SFQ44935.1"/>
    </source>
</evidence>
<feature type="transmembrane region" description="Helical" evidence="7">
    <location>
        <begin position="236"/>
        <end position="254"/>
    </location>
</feature>
<evidence type="ECO:0000256" key="5">
    <source>
        <dbReference type="ARBA" id="ARBA00022989"/>
    </source>
</evidence>
<evidence type="ECO:0000256" key="2">
    <source>
        <dbReference type="ARBA" id="ARBA00022448"/>
    </source>
</evidence>
<evidence type="ECO:0000256" key="4">
    <source>
        <dbReference type="ARBA" id="ARBA00022692"/>
    </source>
</evidence>
<keyword evidence="10" id="KW-1185">Reference proteome</keyword>
<protein>
    <submittedName>
        <fullName evidence="9">Drug resistance transporter, EmrB/QacA subfamily</fullName>
    </submittedName>
</protein>
<dbReference type="PRINTS" id="PR01036">
    <property type="entry name" value="TCRTETB"/>
</dbReference>
<name>A0A1I5YLG7_9ACTN</name>
<feature type="transmembrane region" description="Helical" evidence="7">
    <location>
        <begin position="112"/>
        <end position="133"/>
    </location>
</feature>
<dbReference type="RefSeq" id="WP_075024974.1">
    <property type="nucleotide sequence ID" value="NZ_CP083237.1"/>
</dbReference>
<gene>
    <name evidence="9" type="ORF">SAMN04489713_13427</name>
</gene>
<dbReference type="PANTHER" id="PTHR23501">
    <property type="entry name" value="MAJOR FACILITATOR SUPERFAMILY"/>
    <property type="match status" value="1"/>
</dbReference>
<feature type="transmembrane region" description="Helical" evidence="7">
    <location>
        <begin position="460"/>
        <end position="479"/>
    </location>
</feature>
<dbReference type="EMBL" id="FOVH01000034">
    <property type="protein sequence ID" value="SFQ44935.1"/>
    <property type="molecule type" value="Genomic_DNA"/>
</dbReference>
<dbReference type="CDD" id="cd17503">
    <property type="entry name" value="MFS_LmrB_MDR_like"/>
    <property type="match status" value="1"/>
</dbReference>
<dbReference type="InterPro" id="IPR004638">
    <property type="entry name" value="EmrB-like"/>
</dbReference>
<proteinExistence type="predicted"/>
<feature type="domain" description="Major facilitator superfamily (MFS) profile" evidence="8">
    <location>
        <begin position="21"/>
        <end position="484"/>
    </location>
</feature>
<dbReference type="Gene3D" id="1.20.1720.10">
    <property type="entry name" value="Multidrug resistance protein D"/>
    <property type="match status" value="1"/>
</dbReference>
<accession>A0A1I5YLG7</accession>
<evidence type="ECO:0000256" key="7">
    <source>
        <dbReference type="SAM" id="Phobius"/>
    </source>
</evidence>
<dbReference type="InterPro" id="IPR011701">
    <property type="entry name" value="MFS"/>
</dbReference>